<feature type="transmembrane region" description="Helical" evidence="8">
    <location>
        <begin position="412"/>
        <end position="434"/>
    </location>
</feature>
<feature type="transmembrane region" description="Helical" evidence="8">
    <location>
        <begin position="208"/>
        <end position="233"/>
    </location>
</feature>
<dbReference type="InterPro" id="IPR035906">
    <property type="entry name" value="MetI-like_sf"/>
</dbReference>
<dbReference type="InterPro" id="IPR000515">
    <property type="entry name" value="MetI-like"/>
</dbReference>
<keyword evidence="6 8" id="KW-1133">Transmembrane helix</keyword>
<evidence type="ECO:0000256" key="7">
    <source>
        <dbReference type="ARBA" id="ARBA00023136"/>
    </source>
</evidence>
<evidence type="ECO:0000259" key="9">
    <source>
        <dbReference type="PROSITE" id="PS50928"/>
    </source>
</evidence>
<feature type="transmembrane region" description="Helical" evidence="8">
    <location>
        <begin position="84"/>
        <end position="106"/>
    </location>
</feature>
<keyword evidence="4" id="KW-0997">Cell inner membrane</keyword>
<dbReference type="PROSITE" id="PS50928">
    <property type="entry name" value="ABC_TM1"/>
    <property type="match status" value="2"/>
</dbReference>
<name>A0ABY4RM83_9BACL</name>
<keyword evidence="3" id="KW-1003">Cell membrane</keyword>
<evidence type="ECO:0000256" key="8">
    <source>
        <dbReference type="RuleBase" id="RU363032"/>
    </source>
</evidence>
<feature type="transmembrane region" description="Helical" evidence="8">
    <location>
        <begin position="161"/>
        <end position="187"/>
    </location>
</feature>
<feature type="transmembrane region" description="Helical" evidence="8">
    <location>
        <begin position="118"/>
        <end position="141"/>
    </location>
</feature>
<keyword evidence="11" id="KW-1185">Reference proteome</keyword>
<evidence type="ECO:0000256" key="3">
    <source>
        <dbReference type="ARBA" id="ARBA00022475"/>
    </source>
</evidence>
<evidence type="ECO:0000256" key="5">
    <source>
        <dbReference type="ARBA" id="ARBA00022692"/>
    </source>
</evidence>
<evidence type="ECO:0000256" key="1">
    <source>
        <dbReference type="ARBA" id="ARBA00004429"/>
    </source>
</evidence>
<evidence type="ECO:0000256" key="6">
    <source>
        <dbReference type="ARBA" id="ARBA00022989"/>
    </source>
</evidence>
<feature type="domain" description="ABC transmembrane type-1" evidence="9">
    <location>
        <begin position="374"/>
        <end position="566"/>
    </location>
</feature>
<feature type="transmembrane region" description="Helical" evidence="8">
    <location>
        <begin position="440"/>
        <end position="461"/>
    </location>
</feature>
<keyword evidence="7 8" id="KW-0472">Membrane</keyword>
<feature type="transmembrane region" description="Helical" evidence="8">
    <location>
        <begin position="321"/>
        <end position="342"/>
    </location>
</feature>
<sequence length="589" mass="64298">MIESKPIRLARENGEIGSALPPFPSRTVKSIAAGFFALVLALVFVLPVVKLIYLSVHGDMGLTLEHYTEMLRQDRLWKTLKDTFIVVAGSSLVSVILGTAAAWLIAYTDIKHKNTLHLALLLPFILPSYVLTLSWSSFMSAQGFVAQALHWFQPDAKPWSMYSYGGIIFVMGIHHFPLVYLLTVEVLKKIPRDLEWATRASGAGRWTTFRLVTLPLSLPGLTAGALLVFLASLDNFGIPASLGIPSHISVLSTLIYEEIIGFGPSAFARGAALSVMLGVIAVIGTILQWLSVRKIKAADTVVSDNSPRYTLGMHRGWMTSAVWAGIAFITLIPLISMVAISLKKAYGLPFQWKNLTWDNYRYILLDNPKVWQSIQTSLLLSVTTFVICLVLGSLLAYARVRKPSWLTKAAELAVALPYTLPGIVFGLCMIFAWMEPIPGWNPGIYGSISILFIAYTCRFLILQVRAGITAFTQIDVSLEEAAHSSGAGFWRKWVSVLIPLLLPGLLSGAFLVFLTAFTELTVSALLWSTGSQTIGVTIFSFEQAGSTLYSTALSSLIVVLILGGMAALQLLQKLQSGKNAQSSKGVQQP</sequence>
<accession>A0ABY4RM83</accession>
<dbReference type="Proteomes" id="UP001057134">
    <property type="component" value="Chromosome"/>
</dbReference>
<feature type="domain" description="ABC transmembrane type-1" evidence="9">
    <location>
        <begin position="80"/>
        <end position="288"/>
    </location>
</feature>
<gene>
    <name evidence="10" type="primary">modB_1</name>
    <name evidence="10" type="ORF">SK3146_02452</name>
</gene>
<feature type="transmembrane region" description="Helical" evidence="8">
    <location>
        <begin position="378"/>
        <end position="400"/>
    </location>
</feature>
<dbReference type="Gene3D" id="1.10.3720.10">
    <property type="entry name" value="MetI-like"/>
    <property type="match status" value="2"/>
</dbReference>
<dbReference type="PANTHER" id="PTHR43357">
    <property type="entry name" value="INNER MEMBRANE ABC TRANSPORTER PERMEASE PROTEIN YDCV"/>
    <property type="match status" value="1"/>
</dbReference>
<evidence type="ECO:0000313" key="11">
    <source>
        <dbReference type="Proteomes" id="UP001057134"/>
    </source>
</evidence>
<organism evidence="10 11">
    <name type="scientific">Paenibacillus konkukensis</name>
    <dbReference type="NCBI Taxonomy" id="2020716"/>
    <lineage>
        <taxon>Bacteria</taxon>
        <taxon>Bacillati</taxon>
        <taxon>Bacillota</taxon>
        <taxon>Bacilli</taxon>
        <taxon>Bacillales</taxon>
        <taxon>Paenibacillaceae</taxon>
        <taxon>Paenibacillus</taxon>
    </lineage>
</organism>
<feature type="transmembrane region" description="Helical" evidence="8">
    <location>
        <begin position="500"/>
        <end position="527"/>
    </location>
</feature>
<keyword evidence="2 8" id="KW-0813">Transport</keyword>
<dbReference type="Pfam" id="PF00528">
    <property type="entry name" value="BPD_transp_1"/>
    <property type="match status" value="2"/>
</dbReference>
<feature type="transmembrane region" description="Helical" evidence="8">
    <location>
        <begin position="271"/>
        <end position="290"/>
    </location>
</feature>
<dbReference type="EMBL" id="CP027059">
    <property type="protein sequence ID" value="UQZ83268.1"/>
    <property type="molecule type" value="Genomic_DNA"/>
</dbReference>
<comment type="subcellular location">
    <subcellularLocation>
        <location evidence="1">Cell inner membrane</location>
        <topology evidence="1">Multi-pass membrane protein</topology>
    </subcellularLocation>
    <subcellularLocation>
        <location evidence="8">Cell membrane</location>
        <topology evidence="8">Multi-pass membrane protein</topology>
    </subcellularLocation>
</comment>
<feature type="transmembrane region" description="Helical" evidence="8">
    <location>
        <begin position="547"/>
        <end position="571"/>
    </location>
</feature>
<evidence type="ECO:0000256" key="4">
    <source>
        <dbReference type="ARBA" id="ARBA00022519"/>
    </source>
</evidence>
<dbReference type="CDD" id="cd06261">
    <property type="entry name" value="TM_PBP2"/>
    <property type="match status" value="2"/>
</dbReference>
<keyword evidence="5 8" id="KW-0812">Transmembrane</keyword>
<comment type="similarity">
    <text evidence="8">Belongs to the binding-protein-dependent transport system permease family.</text>
</comment>
<evidence type="ECO:0000256" key="2">
    <source>
        <dbReference type="ARBA" id="ARBA00022448"/>
    </source>
</evidence>
<reference evidence="10" key="2">
    <citation type="journal article" date="2021" name="J Anim Sci Technol">
        <title>Complete genome sequence of Paenibacillus konkukensis sp. nov. SK3146 as a potential probiotic strain.</title>
        <authorList>
            <person name="Jung H.I."/>
            <person name="Park S."/>
            <person name="Niu K.M."/>
            <person name="Lee S.W."/>
            <person name="Kothari D."/>
            <person name="Yi K.J."/>
            <person name="Kim S.K."/>
        </authorList>
    </citation>
    <scope>NUCLEOTIDE SEQUENCE</scope>
    <source>
        <strain evidence="10">SK3146</strain>
    </source>
</reference>
<protein>
    <submittedName>
        <fullName evidence="10">Molybdenum transport system permease protein ModB</fullName>
    </submittedName>
</protein>
<dbReference type="PANTHER" id="PTHR43357:SF3">
    <property type="entry name" value="FE(3+)-TRANSPORT SYSTEM PERMEASE PROTEIN FBPB 2"/>
    <property type="match status" value="1"/>
</dbReference>
<proteinExistence type="inferred from homology"/>
<dbReference type="RefSeq" id="WP_249865320.1">
    <property type="nucleotide sequence ID" value="NZ_CP027059.1"/>
</dbReference>
<evidence type="ECO:0000313" key="10">
    <source>
        <dbReference type="EMBL" id="UQZ83268.1"/>
    </source>
</evidence>
<reference evidence="10" key="1">
    <citation type="submission" date="2018-02" db="EMBL/GenBank/DDBJ databases">
        <authorList>
            <person name="Kim S.-K."/>
            <person name="Jung H.-I."/>
            <person name="Lee S.-W."/>
        </authorList>
    </citation>
    <scope>NUCLEOTIDE SEQUENCE</scope>
    <source>
        <strain evidence="10">SK3146</strain>
    </source>
</reference>
<dbReference type="SUPFAM" id="SSF161098">
    <property type="entry name" value="MetI-like"/>
    <property type="match status" value="2"/>
</dbReference>
<feature type="transmembrane region" description="Helical" evidence="8">
    <location>
        <begin position="31"/>
        <end position="53"/>
    </location>
</feature>